<evidence type="ECO:0000313" key="1">
    <source>
        <dbReference type="EMBL" id="ENN72144.1"/>
    </source>
</evidence>
<feature type="non-terminal residue" evidence="1">
    <location>
        <position position="1"/>
    </location>
</feature>
<protein>
    <submittedName>
        <fullName evidence="1">Uncharacterized protein</fullName>
    </submittedName>
</protein>
<reference evidence="1" key="1">
    <citation type="journal article" date="2013" name="Genome Biol.">
        <title>Draft genome of the mountain pine beetle, Dendroctonus ponderosae Hopkins, a major forest pest.</title>
        <authorList>
            <person name="Keeling C.I."/>
            <person name="Yuen M.M."/>
            <person name="Liao N.Y."/>
            <person name="Docking T.R."/>
            <person name="Chan S.K."/>
            <person name="Taylor G.A."/>
            <person name="Palmquist D.L."/>
            <person name="Jackman S.D."/>
            <person name="Nguyen A."/>
            <person name="Li M."/>
            <person name="Henderson H."/>
            <person name="Janes J.K."/>
            <person name="Zhao Y."/>
            <person name="Pandoh P."/>
            <person name="Moore R."/>
            <person name="Sperling F.A."/>
            <person name="Huber D.P."/>
            <person name="Birol I."/>
            <person name="Jones S.J."/>
            <person name="Bohlmann J."/>
        </authorList>
    </citation>
    <scope>NUCLEOTIDE SEQUENCE</scope>
</reference>
<name>N6SWJ3_DENPD</name>
<dbReference type="EMBL" id="KB741239">
    <property type="protein sequence ID" value="ENN72144.1"/>
    <property type="molecule type" value="Genomic_DNA"/>
</dbReference>
<dbReference type="HOGENOM" id="CLU_450254_0_0_1"/>
<organism evidence="1">
    <name type="scientific">Dendroctonus ponderosae</name>
    <name type="common">Mountain pine beetle</name>
    <dbReference type="NCBI Taxonomy" id="77166"/>
    <lineage>
        <taxon>Eukaryota</taxon>
        <taxon>Metazoa</taxon>
        <taxon>Ecdysozoa</taxon>
        <taxon>Arthropoda</taxon>
        <taxon>Hexapoda</taxon>
        <taxon>Insecta</taxon>
        <taxon>Pterygota</taxon>
        <taxon>Neoptera</taxon>
        <taxon>Endopterygota</taxon>
        <taxon>Coleoptera</taxon>
        <taxon>Polyphaga</taxon>
        <taxon>Cucujiformia</taxon>
        <taxon>Curculionidae</taxon>
        <taxon>Scolytinae</taxon>
        <taxon>Dendroctonus</taxon>
    </lineage>
</organism>
<gene>
    <name evidence="1" type="ORF">YQE_11201</name>
</gene>
<proteinExistence type="predicted"/>
<sequence>MYNNRKTFIIKILIILCLIYLAVHPPPARMEEEEEPPPPPHPTEPPLTLFEKLRDITQCLDRPLVPKTQQRGDYWVLYNYVRAKRTFKCEETITYTTHADFSFMDNLVPLLERWRAPISIALHAPGTDFALTLESIAHLRDCTSALVRELVTFHIYFSTKHVPKEVPKHSRVFPEPYNCSLTPPYLNVSSEQMYKAQKKLLYPVNVGRNVARETAQTYYILASDIELYPSPNISSKFLDLIATNTGPLLSKNPKVFPLHLFEVSANSTVPESKTMLKDMLGNGIMGFAFAGTALPFHKKLCPGCHNIPKAKEWQLAPVSENLHVFHVGKRNGRFVHWEPIFIGTHNDPLYDERLSWEGKSDKMTQGYALCVLNYDFLILDNAFLVHKPGIKIYKKDAKRAMLAGKTNQLIKKIIFPELKVLYGVRKGCAVPKHSRVFPEPYNCSLTPPYLNVSSEQMYKAQKKLLYPVNVGRNVARETAQTYYILASDIELYPSPNISSKFLDLIATNTGPLLSKNPKVFPLHLFEVSANSTVPESKTMLKDMLGNGIMGFAFAGTALPFHKKLCPGCHNIPKAKEWQLAPVSENLHVFHVGKRNGRFVHWEPIFIGTHNDPLYDERLSWEGKSDKMTQGYALCVLNYDFLILDNAFLVHKPGIKIYKKDAKRAMLAGKTNQLIKKIIFPELKVLYGVRKGCA</sequence>
<dbReference type="AlphaFoldDB" id="N6SWJ3"/>
<feature type="non-terminal residue" evidence="1">
    <location>
        <position position="693"/>
    </location>
</feature>
<dbReference type="Pfam" id="PF13896">
    <property type="entry name" value="Glyco_transf_49"/>
    <property type="match status" value="2"/>
</dbReference>
<dbReference type="OMA" id="MGCGESI"/>
<accession>N6SWJ3</accession>
<dbReference type="PANTHER" id="PTHR47412:SF1">
    <property type="entry name" value="FI01434P-RELATED"/>
    <property type="match status" value="1"/>
</dbReference>
<dbReference type="PANTHER" id="PTHR47412">
    <property type="entry name" value="FI01434P-RELATED"/>
    <property type="match status" value="1"/>
</dbReference>
<dbReference type="OrthoDB" id="9974378at2759"/>